<proteinExistence type="predicted"/>
<dbReference type="InterPro" id="IPR021514">
    <property type="entry name" value="DUF3176"/>
</dbReference>
<dbReference type="PANTHER" id="PTHR35394">
    <property type="entry name" value="DUF3176 DOMAIN-CONTAINING PROTEIN"/>
    <property type="match status" value="1"/>
</dbReference>
<evidence type="ECO:0008006" key="4">
    <source>
        <dbReference type="Google" id="ProtNLM"/>
    </source>
</evidence>
<feature type="transmembrane region" description="Helical" evidence="1">
    <location>
        <begin position="598"/>
        <end position="618"/>
    </location>
</feature>
<keyword evidence="1" id="KW-0812">Transmembrane</keyword>
<dbReference type="EMBL" id="JAGMVJ010000002">
    <property type="protein sequence ID" value="KAH7093059.1"/>
    <property type="molecule type" value="Genomic_DNA"/>
</dbReference>
<accession>A0A8K0RFF9</accession>
<dbReference type="Proteomes" id="UP000813461">
    <property type="component" value="Unassembled WGS sequence"/>
</dbReference>
<dbReference type="OrthoDB" id="5376804at2759"/>
<feature type="transmembrane region" description="Helical" evidence="1">
    <location>
        <begin position="84"/>
        <end position="104"/>
    </location>
</feature>
<evidence type="ECO:0000256" key="1">
    <source>
        <dbReference type="SAM" id="Phobius"/>
    </source>
</evidence>
<dbReference type="PANTHER" id="PTHR35394:SF5">
    <property type="entry name" value="DUF3176 DOMAIN-CONTAINING PROTEIN"/>
    <property type="match status" value="1"/>
</dbReference>
<keyword evidence="1" id="KW-1133">Transmembrane helix</keyword>
<reference evidence="2" key="1">
    <citation type="journal article" date="2021" name="Nat. Commun.">
        <title>Genetic determinants of endophytism in the Arabidopsis root mycobiome.</title>
        <authorList>
            <person name="Mesny F."/>
            <person name="Miyauchi S."/>
            <person name="Thiergart T."/>
            <person name="Pickel B."/>
            <person name="Atanasova L."/>
            <person name="Karlsson M."/>
            <person name="Huettel B."/>
            <person name="Barry K.W."/>
            <person name="Haridas S."/>
            <person name="Chen C."/>
            <person name="Bauer D."/>
            <person name="Andreopoulos W."/>
            <person name="Pangilinan J."/>
            <person name="LaButti K."/>
            <person name="Riley R."/>
            <person name="Lipzen A."/>
            <person name="Clum A."/>
            <person name="Drula E."/>
            <person name="Henrissat B."/>
            <person name="Kohler A."/>
            <person name="Grigoriev I.V."/>
            <person name="Martin F.M."/>
            <person name="Hacquard S."/>
        </authorList>
    </citation>
    <scope>NUCLEOTIDE SEQUENCE</scope>
    <source>
        <strain evidence="2">MPI-SDFR-AT-0120</strain>
    </source>
</reference>
<dbReference type="AlphaFoldDB" id="A0A8K0RFF9"/>
<organism evidence="2 3">
    <name type="scientific">Paraphoma chrysanthemicola</name>
    <dbReference type="NCBI Taxonomy" id="798071"/>
    <lineage>
        <taxon>Eukaryota</taxon>
        <taxon>Fungi</taxon>
        <taxon>Dikarya</taxon>
        <taxon>Ascomycota</taxon>
        <taxon>Pezizomycotina</taxon>
        <taxon>Dothideomycetes</taxon>
        <taxon>Pleosporomycetidae</taxon>
        <taxon>Pleosporales</taxon>
        <taxon>Pleosporineae</taxon>
        <taxon>Phaeosphaeriaceae</taxon>
        <taxon>Paraphoma</taxon>
    </lineage>
</organism>
<name>A0A8K0RFF9_9PLEO</name>
<dbReference type="Pfam" id="PF11374">
    <property type="entry name" value="DUF3176"/>
    <property type="match status" value="1"/>
</dbReference>
<protein>
    <recommendedName>
        <fullName evidence="4">DUF3176 domain containing protein</fullName>
    </recommendedName>
</protein>
<evidence type="ECO:0000313" key="3">
    <source>
        <dbReference type="Proteomes" id="UP000813461"/>
    </source>
</evidence>
<evidence type="ECO:0000313" key="2">
    <source>
        <dbReference type="EMBL" id="KAH7093059.1"/>
    </source>
</evidence>
<keyword evidence="1" id="KW-0472">Membrane</keyword>
<comment type="caution">
    <text evidence="2">The sequence shown here is derived from an EMBL/GenBank/DDBJ whole genome shotgun (WGS) entry which is preliminary data.</text>
</comment>
<keyword evidence="3" id="KW-1185">Reference proteome</keyword>
<gene>
    <name evidence="2" type="ORF">FB567DRAFT_514554</name>
</gene>
<feature type="transmembrane region" description="Helical" evidence="1">
    <location>
        <begin position="180"/>
        <end position="198"/>
    </location>
</feature>
<sequence>MIERNPPSYEQLYVRHPQSSETRHHDTLRPFLLRTGSSNDHNILSSTGSVSKEKSPLDITQRLERKLAEYNASQNVFKRWLFEILSWLISALCMAAVVVIYVYISDRPMSGVSMSITAANVLGKVASAALIVPTSEALGQLKWNWFHSSKAMWDFEIFDKASRGPWGAALLLFRTKGRSLAALGALLIVLLLAIDTFFQQVIDFPSRWALQSAMSSIPRVVNYEPLYLIEYWQKWETNQADKNLRPIVQEFLYNNGTQPITFGNGTRPDIPLSCPTSNCTWPTYETFAVCSACLDVSDSLDLSYACLDMPVDWTNTWPGPPGKVPYPNGTACGYFLNVTSDKPTLLSGFVEKKMATNFTADEALLVRTLPLTTFLTKKRLYDTGSINFSSIRNPIVDFLLASARGGPDSVFNKERPVVHECVLSWCVQEITSSYSYGEYHEEVHAVYQNKTPGPNPWLSYEIPEAEGGGTWTEYHENVTITPPPSRLGNPPRPGYNDVYGTTNTSLNMVLYLFDDFFPSFYTFFSNATRPQLRYKEYMDGPYSRALPFNPWLAPNNITRHVEKLARAMTNGMRSSLSREMLSGQAYQQEVYVKIQWEWLSFPFALLILSLIFLVATIAKTAGDGATGLWKTSAMPTLIYGLPRDVQNELSVSETVGQTARKQAGKVRIKLLPDRGWRVSGRMSTARSPTVMNTNVRPGWI</sequence>